<keyword evidence="3" id="KW-1185">Reference proteome</keyword>
<evidence type="ECO:0000313" key="3">
    <source>
        <dbReference type="Proteomes" id="UP001164965"/>
    </source>
</evidence>
<feature type="transmembrane region" description="Helical" evidence="1">
    <location>
        <begin position="39"/>
        <end position="57"/>
    </location>
</feature>
<feature type="transmembrane region" description="Helical" evidence="1">
    <location>
        <begin position="63"/>
        <end position="81"/>
    </location>
</feature>
<reference evidence="2" key="1">
    <citation type="submission" date="2022-10" db="EMBL/GenBank/DDBJ databases">
        <title>Rhodococcus sp.75.</title>
        <authorList>
            <person name="Sun M."/>
        </authorList>
    </citation>
    <scope>NUCLEOTIDE SEQUENCE</scope>
    <source>
        <strain evidence="2">75</strain>
    </source>
</reference>
<keyword evidence="1" id="KW-0472">Membrane</keyword>
<dbReference type="Pfam" id="PF10939">
    <property type="entry name" value="DUF2631"/>
    <property type="match status" value="1"/>
</dbReference>
<dbReference type="InterPro" id="IPR024341">
    <property type="entry name" value="DUF2631"/>
</dbReference>
<gene>
    <name evidence="2" type="ORF">RHODO2019_04620</name>
</gene>
<sequence length="89" mass="10026">MAGKQLETTTRTAVARVDVSDEPSVEWGWHGQFPRVTRLMGVLVALGLLALMHGNHRGHIEDIWLVALAVGLLALIFRDSLRRRTAWRK</sequence>
<proteinExistence type="predicted"/>
<protein>
    <submittedName>
        <fullName evidence="2">DUF2631 domain-containing protein</fullName>
    </submittedName>
</protein>
<keyword evidence="1" id="KW-1133">Transmembrane helix</keyword>
<dbReference type="EMBL" id="CP110615">
    <property type="protein sequence ID" value="UZJ25736.1"/>
    <property type="molecule type" value="Genomic_DNA"/>
</dbReference>
<evidence type="ECO:0000313" key="2">
    <source>
        <dbReference type="EMBL" id="UZJ25736.1"/>
    </source>
</evidence>
<dbReference type="RefSeq" id="WP_265383840.1">
    <property type="nucleotide sequence ID" value="NZ_CP110615.1"/>
</dbReference>
<keyword evidence="1" id="KW-0812">Transmembrane</keyword>
<evidence type="ECO:0000256" key="1">
    <source>
        <dbReference type="SAM" id="Phobius"/>
    </source>
</evidence>
<name>A0ABY6P381_9NOCA</name>
<accession>A0ABY6P381</accession>
<dbReference type="Proteomes" id="UP001164965">
    <property type="component" value="Chromosome"/>
</dbReference>
<organism evidence="2 3">
    <name type="scientific">Rhodococcus antarcticus</name>
    <dbReference type="NCBI Taxonomy" id="2987751"/>
    <lineage>
        <taxon>Bacteria</taxon>
        <taxon>Bacillati</taxon>
        <taxon>Actinomycetota</taxon>
        <taxon>Actinomycetes</taxon>
        <taxon>Mycobacteriales</taxon>
        <taxon>Nocardiaceae</taxon>
        <taxon>Rhodococcus</taxon>
    </lineage>
</organism>